<dbReference type="EMBL" id="CM037616">
    <property type="protein sequence ID" value="KAH7992365.1"/>
    <property type="molecule type" value="Genomic_DNA"/>
</dbReference>
<evidence type="ECO:0000313" key="2">
    <source>
        <dbReference type="Proteomes" id="UP000827872"/>
    </source>
</evidence>
<sequence>MVSPLHSDGYLSVNLTHWTSASMQPVDSPKFLTILDPERTLDMSLDLGNRKQPSPKDDVMQHACFQGNFGLFPSYDDDSESTSHTTYNSDLGSLGSPLLGSDVSSTSSANGSSEHETLQDPGEDTHSCCLPEGDLNSQLAPPDQRHSPRSPISQYPLNATLLRESEQFMLGTNNPTPDVVKPDNQEPNQQIDIKVWLKTLQYFPGVPVHHPFLHNMLYGKDAKQNKQQRDLNLLFDVDLGVIVSSTVEENFFRGTLDFLMDYVSSQYYPPEKTMQDLVRQILLSSEVQQEILRDAYMLLMKIQALHPAKLTQWFGTGTILHIRELIDWLVAAVVGTRFSQHRDLHESGCLSETTVDKNNISIPELQLAETTQVEDVSPQFQSQSEVMLLQRMLAIAVEVDKSPNCSANKIADVVFSSVLNIPKRCQRDAFLSSMECHLLRCKVLELIFNHSCKKATDLPLSMEKVLFFLTNLSLQLKHQDNEATWQRWDEMLHHLNLLVLSYHRIILGHLRSSICDRINLIIKAAKPKLQSHDSLTISDADYSIKSFQKQLLQILGQPLPSPLKEKIELLQILLHTTADIYRTFGNIDGPLRSGSSCAINHPV</sequence>
<name>A0ACB8EJ80_9SAUR</name>
<gene>
    <name evidence="1" type="ORF">K3G42_021817</name>
</gene>
<evidence type="ECO:0000313" key="1">
    <source>
        <dbReference type="EMBL" id="KAH7992365.1"/>
    </source>
</evidence>
<reference evidence="1" key="1">
    <citation type="submission" date="2021-08" db="EMBL/GenBank/DDBJ databases">
        <title>The first chromosome-level gecko genome reveals the dynamic sex chromosomes of Neotropical dwarf geckos (Sphaerodactylidae: Sphaerodactylus).</title>
        <authorList>
            <person name="Pinto B.J."/>
            <person name="Keating S.E."/>
            <person name="Gamble T."/>
        </authorList>
    </citation>
    <scope>NUCLEOTIDE SEQUENCE</scope>
    <source>
        <strain evidence="1">TG3544</strain>
    </source>
</reference>
<proteinExistence type="predicted"/>
<dbReference type="Proteomes" id="UP000827872">
    <property type="component" value="Linkage Group LG03"/>
</dbReference>
<keyword evidence="2" id="KW-1185">Reference proteome</keyword>
<accession>A0ACB8EJ80</accession>
<protein>
    <submittedName>
        <fullName evidence="1">Uncharacterized protein</fullName>
    </submittedName>
</protein>
<comment type="caution">
    <text evidence="1">The sequence shown here is derived from an EMBL/GenBank/DDBJ whole genome shotgun (WGS) entry which is preliminary data.</text>
</comment>
<organism evidence="1 2">
    <name type="scientific">Sphaerodactylus townsendi</name>
    <dbReference type="NCBI Taxonomy" id="933632"/>
    <lineage>
        <taxon>Eukaryota</taxon>
        <taxon>Metazoa</taxon>
        <taxon>Chordata</taxon>
        <taxon>Craniata</taxon>
        <taxon>Vertebrata</taxon>
        <taxon>Euteleostomi</taxon>
        <taxon>Lepidosauria</taxon>
        <taxon>Squamata</taxon>
        <taxon>Bifurcata</taxon>
        <taxon>Gekkota</taxon>
        <taxon>Sphaerodactylidae</taxon>
        <taxon>Sphaerodactylus</taxon>
    </lineage>
</organism>